<name>A0ABS6Z6F7_9ACTN</name>
<dbReference type="InterPro" id="IPR011050">
    <property type="entry name" value="Pectin_lyase_fold/virulence"/>
</dbReference>
<accession>A0ABS6Z6F7</accession>
<comment type="caution">
    <text evidence="2">The sequence shown here is derived from an EMBL/GenBank/DDBJ whole genome shotgun (WGS) entry which is preliminary data.</text>
</comment>
<sequence length="262" mass="25826">MPRLRTARAGWRRLVPAVTVAVTTAAAGLAAASPASAAFIFVNCPTQNLQTAINNAAPGDILLIRGTCVGTFTIGKSLTLTGSSGATLNGNDAGRTLTVNGPTTVRVTISGLTLTGGEADNGGGLFNNGATVTLNSSTVLLNHATEAGGGIASLGTTTVNNSTVRNNSSQDGGGIVNGPGLLTVYRSTVRNNAANHFGGGMAVAGQARVVSSTITANIAVGPGLAGGGIYNFSNLTLLGNSITGNTPNNCSSTTPLAGCDLV</sequence>
<feature type="chain" id="PRO_5046268486" description="Right-handed parallel beta-helix repeat-containing protein" evidence="1">
    <location>
        <begin position="38"/>
        <end position="262"/>
    </location>
</feature>
<organism evidence="2 3">
    <name type="scientific">Streptomyces bambusae</name>
    <dbReference type="NCBI Taxonomy" id="1550616"/>
    <lineage>
        <taxon>Bacteria</taxon>
        <taxon>Bacillati</taxon>
        <taxon>Actinomycetota</taxon>
        <taxon>Actinomycetes</taxon>
        <taxon>Kitasatosporales</taxon>
        <taxon>Streptomycetaceae</taxon>
        <taxon>Streptomyces</taxon>
    </lineage>
</organism>
<proteinExistence type="predicted"/>
<evidence type="ECO:0008006" key="4">
    <source>
        <dbReference type="Google" id="ProtNLM"/>
    </source>
</evidence>
<evidence type="ECO:0000256" key="1">
    <source>
        <dbReference type="SAM" id="SignalP"/>
    </source>
</evidence>
<keyword evidence="1" id="KW-0732">Signal</keyword>
<dbReference type="EMBL" id="WTFF01000090">
    <property type="protein sequence ID" value="MBW5483151.1"/>
    <property type="molecule type" value="Genomic_DNA"/>
</dbReference>
<protein>
    <recommendedName>
        <fullName evidence="4">Right-handed parallel beta-helix repeat-containing protein</fullName>
    </recommendedName>
</protein>
<dbReference type="Proteomes" id="UP000812013">
    <property type="component" value="Unassembled WGS sequence"/>
</dbReference>
<dbReference type="Gene3D" id="2.160.20.10">
    <property type="entry name" value="Single-stranded right-handed beta-helix, Pectin lyase-like"/>
    <property type="match status" value="1"/>
</dbReference>
<feature type="signal peptide" evidence="1">
    <location>
        <begin position="1"/>
        <end position="37"/>
    </location>
</feature>
<dbReference type="RefSeq" id="WP_219667614.1">
    <property type="nucleotide sequence ID" value="NZ_WTFF01000090.1"/>
</dbReference>
<gene>
    <name evidence="2" type="ORF">GPJ59_14960</name>
</gene>
<evidence type="ECO:0000313" key="3">
    <source>
        <dbReference type="Proteomes" id="UP000812013"/>
    </source>
</evidence>
<dbReference type="InterPro" id="IPR012334">
    <property type="entry name" value="Pectin_lyas_fold"/>
</dbReference>
<keyword evidence="3" id="KW-1185">Reference proteome</keyword>
<dbReference type="SUPFAM" id="SSF51126">
    <property type="entry name" value="Pectin lyase-like"/>
    <property type="match status" value="1"/>
</dbReference>
<evidence type="ECO:0000313" key="2">
    <source>
        <dbReference type="EMBL" id="MBW5483151.1"/>
    </source>
</evidence>
<reference evidence="2 3" key="1">
    <citation type="submission" date="2019-12" db="EMBL/GenBank/DDBJ databases">
        <title>Genome sequence of Streptomyces bambusae.</title>
        <authorList>
            <person name="Bansal K."/>
            <person name="Choksket S."/>
            <person name="Korpole S."/>
            <person name="Patil P.B."/>
        </authorList>
    </citation>
    <scope>NUCLEOTIDE SEQUENCE [LARGE SCALE GENOMIC DNA]</scope>
    <source>
        <strain evidence="2 3">SK60</strain>
    </source>
</reference>